<keyword evidence="4 9" id="KW-0067">ATP-binding</keyword>
<evidence type="ECO:0000256" key="8">
    <source>
        <dbReference type="ARBA" id="ARBA00048988"/>
    </source>
</evidence>
<dbReference type="InterPro" id="IPR000212">
    <property type="entry name" value="DNA_helicase_UvrD/REP"/>
</dbReference>
<evidence type="ECO:0000256" key="5">
    <source>
        <dbReference type="ARBA" id="ARBA00023235"/>
    </source>
</evidence>
<keyword evidence="12" id="KW-1185">Reference proteome</keyword>
<keyword evidence="3 9" id="KW-0347">Helicase</keyword>
<dbReference type="Proteomes" id="UP001501676">
    <property type="component" value="Unassembled WGS sequence"/>
</dbReference>
<dbReference type="EC" id="5.6.2.4" evidence="7"/>
<dbReference type="InterPro" id="IPR014017">
    <property type="entry name" value="DNA_helicase_UvrD-like_C"/>
</dbReference>
<evidence type="ECO:0000256" key="9">
    <source>
        <dbReference type="PROSITE-ProRule" id="PRU00560"/>
    </source>
</evidence>
<comment type="caution">
    <text evidence="11">The sequence shown here is derived from an EMBL/GenBank/DDBJ whole genome shotgun (WGS) entry which is preliminary data.</text>
</comment>
<evidence type="ECO:0000256" key="4">
    <source>
        <dbReference type="ARBA" id="ARBA00022840"/>
    </source>
</evidence>
<dbReference type="SUPFAM" id="SSF52540">
    <property type="entry name" value="P-loop containing nucleoside triphosphate hydrolases"/>
    <property type="match status" value="1"/>
</dbReference>
<evidence type="ECO:0000256" key="3">
    <source>
        <dbReference type="ARBA" id="ARBA00022806"/>
    </source>
</evidence>
<name>A0ABP6SVH1_9ACTN</name>
<protein>
    <recommendedName>
        <fullName evidence="7">DNA 3'-5' helicase</fullName>
        <ecNumber evidence="7">5.6.2.4</ecNumber>
    </recommendedName>
</protein>
<accession>A0ABP6SVH1</accession>
<dbReference type="PANTHER" id="PTHR11070:SF45">
    <property type="entry name" value="DNA 3'-5' HELICASE"/>
    <property type="match status" value="1"/>
</dbReference>
<gene>
    <name evidence="11" type="ORF">GCM10020369_23700</name>
</gene>
<evidence type="ECO:0000256" key="1">
    <source>
        <dbReference type="ARBA" id="ARBA00022741"/>
    </source>
</evidence>
<comment type="catalytic activity">
    <reaction evidence="6">
        <text>Couples ATP hydrolysis with the unwinding of duplex DNA by translocating in the 3'-5' direction.</text>
        <dbReference type="EC" id="5.6.2.4"/>
    </reaction>
</comment>
<dbReference type="Pfam" id="PF13361">
    <property type="entry name" value="UvrD_C"/>
    <property type="match status" value="1"/>
</dbReference>
<evidence type="ECO:0000256" key="7">
    <source>
        <dbReference type="ARBA" id="ARBA00034808"/>
    </source>
</evidence>
<dbReference type="Gene3D" id="3.40.50.300">
    <property type="entry name" value="P-loop containing nucleotide triphosphate hydrolases"/>
    <property type="match status" value="2"/>
</dbReference>
<dbReference type="GO" id="GO:0004386">
    <property type="term" value="F:helicase activity"/>
    <property type="evidence" value="ECO:0007669"/>
    <property type="project" value="UniProtKB-KW"/>
</dbReference>
<sequence>MAQLAVHVEFLGEFGRLDPAEREDLRAALTRLPELPLETTPGARDDRLRTARLTDRLRATVAAPHGVRLLLGVRPDAEAVTWAKHHALSVNTVSGVLEITCVEELERLLPDYRKAAEEAPALLFDRMSDAQLHRLGISPDVLAIARTIRTSDQLRMLEHVLPEAQYTILHLLGDGLLPPSGTEQTYPDDVAAAIRRSQGRIALVDGPAELLELLAIAPSRQRVFLHPEQDAVAYRPSYAGPAIVFGGPGTGKTVTALHRVRHLVTRTDLPPSSVLLTSFSEGLAAALERDLAQILDVRQRLAVRVVNVDQLASELVSERRGTLRYLTDDEYTRLWADASRRTGGRYGPHVLRQEWEGVVFAQRIADLDGYLAADRRGRGRRLATTQKQQLWPGLAEASRVLLATGVWTPLTVADHAAVLLEQQPEKPFAHVVVDEVQDLHPAQWRLLRAAVAAGPDDLFLTGDAHQRIHGYRVQLKALGIDVGDRSQRLTMNYRTTAEILDWALWVLAESDSDDLDGGIDSMLGYRSARRGGEPELVGYPTAGAEHAGLVEALRGWHAEGVDWREIGVAARTPQVARAAVAVLTDADVPVDDDGVTVATMHGMKGLEFRRVALIGITDGAVPDSSALTPEDDDPLGYALDLQQERSLLFVAATRAREALRISWWGSPSSLLPRGNPFQPPACS</sequence>
<keyword evidence="2 9" id="KW-0378">Hydrolase</keyword>
<dbReference type="PANTHER" id="PTHR11070">
    <property type="entry name" value="UVRD / RECB / PCRA DNA HELICASE FAMILY MEMBER"/>
    <property type="match status" value="1"/>
</dbReference>
<evidence type="ECO:0000256" key="6">
    <source>
        <dbReference type="ARBA" id="ARBA00034617"/>
    </source>
</evidence>
<evidence type="ECO:0000259" key="10">
    <source>
        <dbReference type="PROSITE" id="PS51198"/>
    </source>
</evidence>
<evidence type="ECO:0000313" key="12">
    <source>
        <dbReference type="Proteomes" id="UP001501676"/>
    </source>
</evidence>
<comment type="catalytic activity">
    <reaction evidence="8">
        <text>ATP + H2O = ADP + phosphate + H(+)</text>
        <dbReference type="Rhea" id="RHEA:13065"/>
        <dbReference type="ChEBI" id="CHEBI:15377"/>
        <dbReference type="ChEBI" id="CHEBI:15378"/>
        <dbReference type="ChEBI" id="CHEBI:30616"/>
        <dbReference type="ChEBI" id="CHEBI:43474"/>
        <dbReference type="ChEBI" id="CHEBI:456216"/>
        <dbReference type="EC" id="5.6.2.4"/>
    </reaction>
</comment>
<organism evidence="11 12">
    <name type="scientific">Cryptosporangium minutisporangium</name>
    <dbReference type="NCBI Taxonomy" id="113569"/>
    <lineage>
        <taxon>Bacteria</taxon>
        <taxon>Bacillati</taxon>
        <taxon>Actinomycetota</taxon>
        <taxon>Actinomycetes</taxon>
        <taxon>Cryptosporangiales</taxon>
        <taxon>Cryptosporangiaceae</taxon>
        <taxon>Cryptosporangium</taxon>
    </lineage>
</organism>
<dbReference type="PROSITE" id="PS51198">
    <property type="entry name" value="UVRD_HELICASE_ATP_BIND"/>
    <property type="match status" value="1"/>
</dbReference>
<feature type="binding site" evidence="9">
    <location>
        <begin position="246"/>
        <end position="253"/>
    </location>
    <ligand>
        <name>ATP</name>
        <dbReference type="ChEBI" id="CHEBI:30616"/>
    </ligand>
</feature>
<feature type="domain" description="UvrD-like helicase ATP-binding" evidence="10">
    <location>
        <begin position="225"/>
        <end position="496"/>
    </location>
</feature>
<keyword evidence="1 9" id="KW-0547">Nucleotide-binding</keyword>
<reference evidence="12" key="1">
    <citation type="journal article" date="2019" name="Int. J. Syst. Evol. Microbiol.">
        <title>The Global Catalogue of Microorganisms (GCM) 10K type strain sequencing project: providing services to taxonomists for standard genome sequencing and annotation.</title>
        <authorList>
            <consortium name="The Broad Institute Genomics Platform"/>
            <consortium name="The Broad Institute Genome Sequencing Center for Infectious Disease"/>
            <person name="Wu L."/>
            <person name="Ma J."/>
        </authorList>
    </citation>
    <scope>NUCLEOTIDE SEQUENCE [LARGE SCALE GENOMIC DNA]</scope>
    <source>
        <strain evidence="12">JCM 9458</strain>
    </source>
</reference>
<evidence type="ECO:0000313" key="11">
    <source>
        <dbReference type="EMBL" id="GAA3386433.1"/>
    </source>
</evidence>
<dbReference type="InterPro" id="IPR027417">
    <property type="entry name" value="P-loop_NTPase"/>
</dbReference>
<dbReference type="EMBL" id="BAAAYN010000017">
    <property type="protein sequence ID" value="GAA3386433.1"/>
    <property type="molecule type" value="Genomic_DNA"/>
</dbReference>
<dbReference type="Pfam" id="PF13245">
    <property type="entry name" value="AAA_19"/>
    <property type="match status" value="1"/>
</dbReference>
<dbReference type="InterPro" id="IPR014016">
    <property type="entry name" value="UvrD-like_ATP-bd"/>
</dbReference>
<proteinExistence type="predicted"/>
<evidence type="ECO:0000256" key="2">
    <source>
        <dbReference type="ARBA" id="ARBA00022801"/>
    </source>
</evidence>
<dbReference type="RefSeq" id="WP_345728099.1">
    <property type="nucleotide sequence ID" value="NZ_BAAAYN010000017.1"/>
</dbReference>
<keyword evidence="5" id="KW-0413">Isomerase</keyword>